<accession>A0A286A752</accession>
<evidence type="ECO:0000313" key="1">
    <source>
        <dbReference type="EMBL" id="SOD17716.1"/>
    </source>
</evidence>
<reference evidence="1 2" key="1">
    <citation type="submission" date="2017-09" db="EMBL/GenBank/DDBJ databases">
        <authorList>
            <person name="Ehlers B."/>
            <person name="Leendertz F.H."/>
        </authorList>
    </citation>
    <scope>NUCLEOTIDE SEQUENCE [LARGE SCALE GENOMIC DNA]</scope>
    <source>
        <strain evidence="1 2">Nm42</strain>
    </source>
</reference>
<organism evidence="1 2">
    <name type="scientific">Nitrosomonas ureae</name>
    <dbReference type="NCBI Taxonomy" id="44577"/>
    <lineage>
        <taxon>Bacteria</taxon>
        <taxon>Pseudomonadati</taxon>
        <taxon>Pseudomonadota</taxon>
        <taxon>Betaproteobacteria</taxon>
        <taxon>Nitrosomonadales</taxon>
        <taxon>Nitrosomonadaceae</taxon>
        <taxon>Nitrosomonas</taxon>
    </lineage>
</organism>
<dbReference type="Gene3D" id="1.10.238.160">
    <property type="match status" value="1"/>
</dbReference>
<dbReference type="Pfam" id="PF05930">
    <property type="entry name" value="Phage_AlpA"/>
    <property type="match status" value="1"/>
</dbReference>
<protein>
    <submittedName>
        <fullName evidence="1">Transcriptional regulator, AlpA family</fullName>
    </submittedName>
</protein>
<dbReference type="Proteomes" id="UP000219335">
    <property type="component" value="Unassembled WGS sequence"/>
</dbReference>
<gene>
    <name evidence="1" type="ORF">SAMN06297164_1311</name>
</gene>
<dbReference type="InterPro" id="IPR010260">
    <property type="entry name" value="AlpA"/>
</dbReference>
<dbReference type="RefSeq" id="WP_097104486.1">
    <property type="nucleotide sequence ID" value="NZ_OCMU01000001.1"/>
</dbReference>
<dbReference type="EMBL" id="OCMU01000001">
    <property type="protein sequence ID" value="SOD17716.1"/>
    <property type="molecule type" value="Genomic_DNA"/>
</dbReference>
<proteinExistence type="predicted"/>
<sequence>MKFMKLEAVKSITGLSKSSIYLFIHEGRFPSPVKLGRRSVAWVASEIDEGMTSCIVKRENVDVCTNR</sequence>
<name>A0A286A752_9PROT</name>
<evidence type="ECO:0000313" key="2">
    <source>
        <dbReference type="Proteomes" id="UP000219335"/>
    </source>
</evidence>
<dbReference type="AlphaFoldDB" id="A0A286A752"/>